<name>A0A2W5CMU6_9PSED</name>
<protein>
    <recommendedName>
        <fullName evidence="6">DUF1090 domain-containing protein</fullName>
    </recommendedName>
</protein>
<evidence type="ECO:0000313" key="2">
    <source>
        <dbReference type="EMBL" id="PZP20955.1"/>
    </source>
</evidence>
<dbReference type="AlphaFoldDB" id="A0A2W5CMU6"/>
<evidence type="ECO:0008006" key="6">
    <source>
        <dbReference type="Google" id="ProtNLM"/>
    </source>
</evidence>
<accession>A0A2W5CMU6</accession>
<dbReference type="Proteomes" id="UP000249198">
    <property type="component" value="Unassembled WGS sequence"/>
</dbReference>
<accession>A0A1H2RC95</accession>
<evidence type="ECO:0000313" key="4">
    <source>
        <dbReference type="Proteomes" id="UP000243778"/>
    </source>
</evidence>
<evidence type="ECO:0000256" key="1">
    <source>
        <dbReference type="SAM" id="SignalP"/>
    </source>
</evidence>
<dbReference type="EMBL" id="QFOH01000040">
    <property type="protein sequence ID" value="PZP20955.1"/>
    <property type="molecule type" value="Genomic_DNA"/>
</dbReference>
<reference evidence="2 5" key="3">
    <citation type="submission" date="2017-08" db="EMBL/GenBank/DDBJ databases">
        <title>Infants hospitalized years apart are colonized by the same room-sourced microbial strains.</title>
        <authorList>
            <person name="Brooks B."/>
            <person name="Olm M.R."/>
            <person name="Firek B.A."/>
            <person name="Baker R."/>
            <person name="Thomas B.C."/>
            <person name="Morowitz M.J."/>
            <person name="Banfield J.F."/>
        </authorList>
    </citation>
    <scope>NUCLEOTIDE SEQUENCE [LARGE SCALE GENOMIC DNA]</scope>
    <source>
        <strain evidence="2">S2_009_000_R2_77</strain>
    </source>
</reference>
<organism evidence="2 5">
    <name type="scientific">Pseudomonas kuykendallii</name>
    <dbReference type="NCBI Taxonomy" id="1007099"/>
    <lineage>
        <taxon>Bacteria</taxon>
        <taxon>Pseudomonadati</taxon>
        <taxon>Pseudomonadota</taxon>
        <taxon>Gammaproteobacteria</taxon>
        <taxon>Pseudomonadales</taxon>
        <taxon>Pseudomonadaceae</taxon>
        <taxon>Pseudomonas</taxon>
    </lineage>
</organism>
<dbReference type="RefSeq" id="WP_090223990.1">
    <property type="nucleotide sequence ID" value="NZ_FNNU01000001.1"/>
</dbReference>
<keyword evidence="4" id="KW-1185">Reference proteome</keyword>
<sequence>MRFLPLSAAVLLAAFHLPAQALDFGALANGVASVANAVNGTPANTTNTVNTVSSTGNSACDAKLREYQDQLALAQAAGKAANNSNVQKLLLQANTLCAQTASTQQPVQAVPAAAPQTAQETAVNAGVKLLGTMLSK</sequence>
<reference evidence="3" key="2">
    <citation type="submission" date="2016-10" db="EMBL/GenBank/DDBJ databases">
        <authorList>
            <person name="de Groot N.N."/>
        </authorList>
    </citation>
    <scope>NUCLEOTIDE SEQUENCE [LARGE SCALE GENOMIC DNA]</scope>
    <source>
        <strain evidence="3">NRRL B-59562</strain>
    </source>
</reference>
<evidence type="ECO:0000313" key="3">
    <source>
        <dbReference type="EMBL" id="SDW16935.1"/>
    </source>
</evidence>
<gene>
    <name evidence="2" type="ORF">DI599_21000</name>
    <name evidence="3" type="ORF">SAMN05216287_0303</name>
</gene>
<proteinExistence type="predicted"/>
<dbReference type="EMBL" id="FNNU01000001">
    <property type="protein sequence ID" value="SDW16935.1"/>
    <property type="molecule type" value="Genomic_DNA"/>
</dbReference>
<feature type="signal peptide" evidence="1">
    <location>
        <begin position="1"/>
        <end position="21"/>
    </location>
</feature>
<dbReference type="STRING" id="1007099.SAMN05216287_0303"/>
<keyword evidence="1" id="KW-0732">Signal</keyword>
<reference evidence="4" key="1">
    <citation type="submission" date="2016-10" db="EMBL/GenBank/DDBJ databases">
        <authorList>
            <person name="Varghese N."/>
            <person name="Submissions S."/>
        </authorList>
    </citation>
    <scope>NUCLEOTIDE SEQUENCE [LARGE SCALE GENOMIC DNA]</scope>
    <source>
        <strain evidence="4">NRRL B-59562</strain>
    </source>
</reference>
<dbReference type="Proteomes" id="UP000243778">
    <property type="component" value="Unassembled WGS sequence"/>
</dbReference>
<feature type="chain" id="PRO_5036326398" description="DUF1090 domain-containing protein" evidence="1">
    <location>
        <begin position="22"/>
        <end position="136"/>
    </location>
</feature>
<evidence type="ECO:0000313" key="5">
    <source>
        <dbReference type="Proteomes" id="UP000249198"/>
    </source>
</evidence>